<dbReference type="OrthoDB" id="6347512at2759"/>
<name>A0A9N9B7I4_9GLOM</name>
<keyword evidence="4" id="KW-0158">Chromosome</keyword>
<comment type="subcellular location">
    <subcellularLocation>
        <location evidence="2">Chromosome</location>
        <location evidence="2">Centromere</location>
    </subcellularLocation>
    <subcellularLocation>
        <location evidence="1">Nucleus</location>
    </subcellularLocation>
</comment>
<dbReference type="Proteomes" id="UP000789342">
    <property type="component" value="Unassembled WGS sequence"/>
</dbReference>
<evidence type="ECO:0000313" key="8">
    <source>
        <dbReference type="Proteomes" id="UP000789342"/>
    </source>
</evidence>
<organism evidence="7 8">
    <name type="scientific">Acaulospora morrowiae</name>
    <dbReference type="NCBI Taxonomy" id="94023"/>
    <lineage>
        <taxon>Eukaryota</taxon>
        <taxon>Fungi</taxon>
        <taxon>Fungi incertae sedis</taxon>
        <taxon>Mucoromycota</taxon>
        <taxon>Glomeromycotina</taxon>
        <taxon>Glomeromycetes</taxon>
        <taxon>Diversisporales</taxon>
        <taxon>Acaulosporaceae</taxon>
        <taxon>Acaulospora</taxon>
    </lineage>
</organism>
<protein>
    <submittedName>
        <fullName evidence="7">10282_t:CDS:1</fullName>
    </submittedName>
</protein>
<dbReference type="InterPro" id="IPR012485">
    <property type="entry name" value="CENP-I"/>
</dbReference>
<dbReference type="GO" id="GO:0000070">
    <property type="term" value="P:mitotic sister chromatid segregation"/>
    <property type="evidence" value="ECO:0007669"/>
    <property type="project" value="TreeGrafter"/>
</dbReference>
<comment type="similarity">
    <text evidence="3">Belongs to the CENP-I/CTF3 family.</text>
</comment>
<dbReference type="Pfam" id="PF07778">
    <property type="entry name" value="CENP-I"/>
    <property type="match status" value="1"/>
</dbReference>
<evidence type="ECO:0000256" key="1">
    <source>
        <dbReference type="ARBA" id="ARBA00004123"/>
    </source>
</evidence>
<evidence type="ECO:0000256" key="2">
    <source>
        <dbReference type="ARBA" id="ARBA00004584"/>
    </source>
</evidence>
<dbReference type="GO" id="GO:0000939">
    <property type="term" value="C:inner kinetochore"/>
    <property type="evidence" value="ECO:0007669"/>
    <property type="project" value="TreeGrafter"/>
</dbReference>
<keyword evidence="5" id="KW-0539">Nucleus</keyword>
<keyword evidence="6" id="KW-0137">Centromere</keyword>
<sequence length="394" mass="45546">VMVARVDYWIDQCLMDLVHCGDNATSKSRLGNFFLKLVTMTEFLKELVPAVHEFLTKYIHSWNGLEHQEQIFKLLTFLRPGTFDQIYTGFLEPLNKLFVVSTASWKAKLIHCYTDLLKYWILLHVTRQNDMEKQNLNGNISPINTVTIHNFIDYINENAQNALEIENDHIEIQHAVLSFVETITFLQIKHEWDKIFIPSSSIVYRSFFSSSGMALSRICGIILKLKEGFDRCAGVRQNTQDHINYFNSYVMDICNCLWRNRPFNKTDKNAKGFQFDDDVIDQMQKMCGEDYSNFFSLTHLPSLAMMSKNCIQALEDSTPYVLKRLSKPVTHASLRQGRSAGGIDISYNNFRVHFLDELLGRGYIGLYTFLCQSITQLKDRSSFGRDNVLRSSVS</sequence>
<dbReference type="PANTHER" id="PTHR48208">
    <property type="entry name" value="CENTROMERE PROTEIN I"/>
    <property type="match status" value="1"/>
</dbReference>
<keyword evidence="8" id="KW-1185">Reference proteome</keyword>
<dbReference type="AlphaFoldDB" id="A0A9N9B7I4"/>
<evidence type="ECO:0000256" key="3">
    <source>
        <dbReference type="ARBA" id="ARBA00005470"/>
    </source>
</evidence>
<dbReference type="EMBL" id="CAJVPV010003713">
    <property type="protein sequence ID" value="CAG8558099.1"/>
    <property type="molecule type" value="Genomic_DNA"/>
</dbReference>
<feature type="non-terminal residue" evidence="7">
    <location>
        <position position="1"/>
    </location>
</feature>
<evidence type="ECO:0000313" key="7">
    <source>
        <dbReference type="EMBL" id="CAG8558099.1"/>
    </source>
</evidence>
<gene>
    <name evidence="7" type="ORF">AMORRO_LOCUS5888</name>
</gene>
<dbReference type="PANTHER" id="PTHR48208:SF2">
    <property type="entry name" value="CENTROMERE PROTEIN I"/>
    <property type="match status" value="1"/>
</dbReference>
<reference evidence="7" key="1">
    <citation type="submission" date="2021-06" db="EMBL/GenBank/DDBJ databases">
        <authorList>
            <person name="Kallberg Y."/>
            <person name="Tangrot J."/>
            <person name="Rosling A."/>
        </authorList>
    </citation>
    <scope>NUCLEOTIDE SEQUENCE</scope>
    <source>
        <strain evidence="7">CL551</strain>
    </source>
</reference>
<dbReference type="GO" id="GO:0034080">
    <property type="term" value="P:CENP-A containing chromatin assembly"/>
    <property type="evidence" value="ECO:0007669"/>
    <property type="project" value="TreeGrafter"/>
</dbReference>
<comment type="caution">
    <text evidence="7">The sequence shown here is derived from an EMBL/GenBank/DDBJ whole genome shotgun (WGS) entry which is preliminary data.</text>
</comment>
<evidence type="ECO:0000256" key="4">
    <source>
        <dbReference type="ARBA" id="ARBA00022454"/>
    </source>
</evidence>
<evidence type="ECO:0000256" key="5">
    <source>
        <dbReference type="ARBA" id="ARBA00023242"/>
    </source>
</evidence>
<evidence type="ECO:0000256" key="6">
    <source>
        <dbReference type="ARBA" id="ARBA00023328"/>
    </source>
</evidence>
<accession>A0A9N9B7I4</accession>
<proteinExistence type="inferred from homology"/>
<dbReference type="GO" id="GO:0005634">
    <property type="term" value="C:nucleus"/>
    <property type="evidence" value="ECO:0007669"/>
    <property type="project" value="UniProtKB-SubCell"/>
</dbReference>